<dbReference type="AlphaFoldDB" id="A0A3S3MHX9"/>
<gene>
    <name evidence="3" type="ORF">CKAN_00893400</name>
</gene>
<protein>
    <recommendedName>
        <fullName evidence="2">Transposase-associated domain-containing protein</fullName>
    </recommendedName>
</protein>
<sequence>MDRNWILHYQNRFSAEYIAGVNSFIDFAKANSGGAVLINCPCNDCCNHRKHDYITVRNHLHIQGMMVSYLRWIYHGEPIVQPNDSDESDDESKENQGEYDKLIEDHRRETCLEEDTQERDDVQDFENLLKASQRGLYPGCRSSDTLLRDLSMGYKNIDACKHNCVLYWKENAQLDKCPECEEPRYKVNDGKRKKIPHKIADMPRDKRVKRVRSIAAALKLARVESTPEASTQPPPVNLLVTRSGGSGSTPALVAIQPLPIQPPTTHLSLTQPQPSQPLLSLHTVGSNVASAPVSEVPSRVRGVTRGKSATKLRRQLGHNIPVSIPISSHRPEGEHAPSLVNHLGLAIREVAPIRPHGWKKLDSGIKLAVIAAVRQIFDIGDYEGDMQLRADIDRQCGVLYKSWKYQLHSYYLELLEQGVPQPQDHPAEGCDPADWQLMVSQCWESPAWKAKSKKAKESRAKLPYNHTSGSRSFASRMSLMMAQNAGQAPPITKFFHDTHYRQNSNELVNEVAQQRHEASVQQIEEQSQSSVTALMTQEQIVVGVLGKRSGYLNGHGIYTKTSSSSTQSRAPHHEVIALREQLAEQTTISTSREGPLLLVMVQLMEIMMRPFD</sequence>
<dbReference type="OrthoDB" id="1932595at2759"/>
<dbReference type="InterPro" id="IPR004252">
    <property type="entry name" value="Probable_transposase_24"/>
</dbReference>
<organism evidence="3 4">
    <name type="scientific">Cinnamomum micranthum f. kanehirae</name>
    <dbReference type="NCBI Taxonomy" id="337451"/>
    <lineage>
        <taxon>Eukaryota</taxon>
        <taxon>Viridiplantae</taxon>
        <taxon>Streptophyta</taxon>
        <taxon>Embryophyta</taxon>
        <taxon>Tracheophyta</taxon>
        <taxon>Spermatophyta</taxon>
        <taxon>Magnoliopsida</taxon>
        <taxon>Magnoliidae</taxon>
        <taxon>Laurales</taxon>
        <taxon>Lauraceae</taxon>
        <taxon>Cinnamomum</taxon>
    </lineage>
</organism>
<dbReference type="PANTHER" id="PTHR33499">
    <property type="entry name" value="OS12G0282400 PROTEIN-RELATED"/>
    <property type="match status" value="1"/>
</dbReference>
<reference evidence="3 4" key="1">
    <citation type="journal article" date="2019" name="Nat. Plants">
        <title>Stout camphor tree genome fills gaps in understanding of flowering plant genome evolution.</title>
        <authorList>
            <person name="Chaw S.M."/>
            <person name="Liu Y.C."/>
            <person name="Wu Y.W."/>
            <person name="Wang H.Y."/>
            <person name="Lin C.I."/>
            <person name="Wu C.S."/>
            <person name="Ke H.M."/>
            <person name="Chang L.Y."/>
            <person name="Hsu C.Y."/>
            <person name="Yang H.T."/>
            <person name="Sudianto E."/>
            <person name="Hsu M.H."/>
            <person name="Wu K.P."/>
            <person name="Wang L.N."/>
            <person name="Leebens-Mack J.H."/>
            <person name="Tsai I.J."/>
        </authorList>
    </citation>
    <scope>NUCLEOTIDE SEQUENCE [LARGE SCALE GENOMIC DNA]</scope>
    <source>
        <strain evidence="4">cv. Chaw 1501</strain>
        <tissue evidence="3">Young leaves</tissue>
    </source>
</reference>
<name>A0A3S3MHX9_9MAGN</name>
<evidence type="ECO:0000256" key="1">
    <source>
        <dbReference type="SAM" id="MobiDB-lite"/>
    </source>
</evidence>
<dbReference type="Proteomes" id="UP000283530">
    <property type="component" value="Unassembled WGS sequence"/>
</dbReference>
<dbReference type="Pfam" id="PF13963">
    <property type="entry name" value="Transpos_assoc"/>
    <property type="match status" value="1"/>
</dbReference>
<feature type="region of interest" description="Disordered" evidence="1">
    <location>
        <begin position="81"/>
        <end position="100"/>
    </location>
</feature>
<evidence type="ECO:0000313" key="3">
    <source>
        <dbReference type="EMBL" id="RWR80301.1"/>
    </source>
</evidence>
<keyword evidence="4" id="KW-1185">Reference proteome</keyword>
<evidence type="ECO:0000259" key="2">
    <source>
        <dbReference type="Pfam" id="PF13963"/>
    </source>
</evidence>
<proteinExistence type="predicted"/>
<feature type="domain" description="Transposase-associated" evidence="2">
    <location>
        <begin position="3"/>
        <end position="77"/>
    </location>
</feature>
<evidence type="ECO:0000313" key="4">
    <source>
        <dbReference type="Proteomes" id="UP000283530"/>
    </source>
</evidence>
<dbReference type="EMBL" id="QPKB01000003">
    <property type="protein sequence ID" value="RWR80301.1"/>
    <property type="molecule type" value="Genomic_DNA"/>
</dbReference>
<accession>A0A3S3MHX9</accession>
<dbReference type="Pfam" id="PF03004">
    <property type="entry name" value="Transposase_24"/>
    <property type="match status" value="1"/>
</dbReference>
<dbReference type="InterPro" id="IPR029480">
    <property type="entry name" value="Transpos_assoc"/>
</dbReference>
<dbReference type="PANTHER" id="PTHR33499:SF11">
    <property type="entry name" value="NO APICAL MERISTEM-ASSOCIATED C-TERMINAL DOMAIN-CONTAINING PROTEIN"/>
    <property type="match status" value="1"/>
</dbReference>
<comment type="caution">
    <text evidence="3">The sequence shown here is derived from an EMBL/GenBank/DDBJ whole genome shotgun (WGS) entry which is preliminary data.</text>
</comment>